<reference evidence="2" key="3">
    <citation type="submission" date="2020-03" db="EMBL/GenBank/DDBJ databases">
        <title>Sequencing and Assembly of Multiple Reported Metal-Biooxidizing Members of the Extremely Thermoacidophilic Archaeal Family Sulfolobaceae.</title>
        <authorList>
            <person name="Counts J.A."/>
            <person name="Kelly R.M."/>
        </authorList>
    </citation>
    <scope>NUCLEOTIDE SEQUENCE [LARGE SCALE GENOMIC DNA]</scope>
    <source>
        <strain evidence="2">HO1-1</strain>
    </source>
</reference>
<evidence type="ECO:0000313" key="1">
    <source>
        <dbReference type="EMBL" id="AWR98382.1"/>
    </source>
</evidence>
<organism evidence="1 2">
    <name type="scientific">Metallosphaera hakonensis JCM 8857 = DSM 7519</name>
    <dbReference type="NCBI Taxonomy" id="1293036"/>
    <lineage>
        <taxon>Archaea</taxon>
        <taxon>Thermoproteota</taxon>
        <taxon>Thermoprotei</taxon>
        <taxon>Sulfolobales</taxon>
        <taxon>Sulfolobaceae</taxon>
        <taxon>Metallosphaera</taxon>
    </lineage>
</organism>
<protein>
    <recommendedName>
        <fullName evidence="3">Lrp/AsnC family transcriptional regulator</fullName>
    </recommendedName>
</protein>
<dbReference type="AlphaFoldDB" id="A0A2U9IQS9"/>
<dbReference type="GeneID" id="36833707"/>
<gene>
    <name evidence="1" type="ORF">DFR87_00155</name>
</gene>
<evidence type="ECO:0008006" key="3">
    <source>
        <dbReference type="Google" id="ProtNLM"/>
    </source>
</evidence>
<keyword evidence="2" id="KW-1185">Reference proteome</keyword>
<dbReference type="RefSeq" id="WP_054837475.1">
    <property type="nucleotide sequence ID" value="NZ_BBBA01000066.1"/>
</dbReference>
<reference evidence="2" key="2">
    <citation type="submission" date="2020-03" db="EMBL/GenBank/DDBJ databases">
        <title>Complete Genome Sequences of Extremely Thermoacidophilic, Metal-Mobilizing Type-Strain Members of the Archaeal Family Sulfolobaceae: Acidianus brierleyi DSM-1651T, Acidianus sulfidivorans DSM-18786T, Metallosphaera hakonensis DSM-7519T, and Metallosphaera prunae DSM-10039T.</title>
        <authorList>
            <person name="Counts J.A."/>
            <person name="Kelly R.M."/>
        </authorList>
    </citation>
    <scope>NUCLEOTIDE SEQUENCE [LARGE SCALE GENOMIC DNA]</scope>
    <source>
        <strain evidence="2">HO1-1</strain>
    </source>
</reference>
<name>A0A2U9IQS9_9CREN</name>
<evidence type="ECO:0000313" key="2">
    <source>
        <dbReference type="Proteomes" id="UP000247586"/>
    </source>
</evidence>
<dbReference type="OrthoDB" id="44042at2157"/>
<dbReference type="EMBL" id="CP029287">
    <property type="protein sequence ID" value="AWR98382.1"/>
    <property type="molecule type" value="Genomic_DNA"/>
</dbReference>
<sequence>MLFDDLSRDIVRLLHFPGDDDYTYQYPTPSRISSKLGVNFNVVKRRLEDMKESGFISEKLSMTLNLGYLGMEKYILLGMVPTNDVMKIYEEVRRNPPSFLESFYRANVGPPTENSMVVMEVLSKERELNEKLEYLALKYKNLSILDNSIVKCSFELVTPENSHERRTLENLRDGNSLERRILKTLWEDTSLTVPEIADRVYPGGMGPTKYRTVKRTLDDLVKLRAFWLFPQIDSTKIKGKMMIALTVMILNEGKASTIAKIRKVLSKNYIMYRNYYSDWIPVGCIYEGRKDYLDTLESLSKEGLSYAVFEDFYGFSTGIWPLQ</sequence>
<reference evidence="1 2" key="1">
    <citation type="submission" date="2018-05" db="EMBL/GenBank/DDBJ databases">
        <title>Complete Genome Sequences of Extremely Thermoacidophilic, Metal-Mobilizing Type-Strain Members of the Archaeal Family Sulfolobaceae: Acidianus brierleyi DSM-1651T, Acidianus sulfidivorans DSM-18786T, Metallosphaera hakonensis DSM-7519T, and Metallosphaera prunae DSM-10039T.</title>
        <authorList>
            <person name="Counts J.A."/>
            <person name="Kelly R.M."/>
        </authorList>
    </citation>
    <scope>NUCLEOTIDE SEQUENCE [LARGE SCALE GENOMIC DNA]</scope>
    <source>
        <strain evidence="1 2">HO1-1</strain>
    </source>
</reference>
<dbReference type="STRING" id="1293036.GCA_001315825_03123"/>
<proteinExistence type="predicted"/>
<dbReference type="KEGG" id="mhk:DFR87_00155"/>
<accession>A0A2U9IQS9</accession>
<dbReference type="Proteomes" id="UP000247586">
    <property type="component" value="Chromosome"/>
</dbReference>